<dbReference type="GO" id="GO:0030163">
    <property type="term" value="P:protein catabolic process"/>
    <property type="evidence" value="ECO:0007669"/>
    <property type="project" value="UniProtKB-UniRule"/>
</dbReference>
<dbReference type="GO" id="GO:0008914">
    <property type="term" value="F:leucyl-tRNA--protein transferase activity"/>
    <property type="evidence" value="ECO:0007669"/>
    <property type="project" value="UniProtKB-UniRule"/>
</dbReference>
<protein>
    <recommendedName>
        <fullName evidence="4">Leucyl/phenylalanyl-tRNA--protein transferase</fullName>
        <ecNumber evidence="4">2.3.2.6</ecNumber>
    </recommendedName>
    <alternativeName>
        <fullName evidence="4">L/F-transferase</fullName>
    </alternativeName>
    <alternativeName>
        <fullName evidence="4">Leucyltransferase</fullName>
    </alternativeName>
    <alternativeName>
        <fullName evidence="4">Phenyalanyltransferase</fullName>
    </alternativeName>
</protein>
<evidence type="ECO:0000313" key="6">
    <source>
        <dbReference type="Proteomes" id="UP000651050"/>
    </source>
</evidence>
<keyword evidence="3 4" id="KW-0012">Acyltransferase</keyword>
<dbReference type="InterPro" id="IPR042203">
    <property type="entry name" value="Leu/Phe-tRNA_Trfase_C"/>
</dbReference>
<keyword evidence="2 4" id="KW-0808">Transferase</keyword>
<comment type="subcellular location">
    <subcellularLocation>
        <location evidence="4">Cytoplasm</location>
    </subcellularLocation>
</comment>
<dbReference type="SUPFAM" id="SSF55729">
    <property type="entry name" value="Acyl-CoA N-acyltransferases (Nat)"/>
    <property type="match status" value="1"/>
</dbReference>
<dbReference type="PANTHER" id="PTHR30098:SF2">
    <property type="entry name" value="LEUCYL_PHENYLALANYL-TRNA--PROTEIN TRANSFERASE"/>
    <property type="match status" value="1"/>
</dbReference>
<dbReference type="NCBIfam" id="TIGR00667">
    <property type="entry name" value="aat"/>
    <property type="match status" value="1"/>
</dbReference>
<comment type="catalytic activity">
    <reaction evidence="4">
        <text>L-phenylalanyl-tRNA(Phe) + an N-terminal L-alpha-aminoacyl-[protein] = an N-terminal L-phenylalanyl-L-alpha-aminoacyl-[protein] + tRNA(Phe)</text>
        <dbReference type="Rhea" id="RHEA:43632"/>
        <dbReference type="Rhea" id="RHEA-COMP:9668"/>
        <dbReference type="Rhea" id="RHEA-COMP:9699"/>
        <dbReference type="Rhea" id="RHEA-COMP:10636"/>
        <dbReference type="Rhea" id="RHEA-COMP:10637"/>
        <dbReference type="ChEBI" id="CHEBI:78442"/>
        <dbReference type="ChEBI" id="CHEBI:78531"/>
        <dbReference type="ChEBI" id="CHEBI:78597"/>
        <dbReference type="ChEBI" id="CHEBI:83561"/>
        <dbReference type="EC" id="2.3.2.6"/>
    </reaction>
</comment>
<dbReference type="GO" id="GO:0005737">
    <property type="term" value="C:cytoplasm"/>
    <property type="evidence" value="ECO:0007669"/>
    <property type="project" value="UniProtKB-SubCell"/>
</dbReference>
<dbReference type="Gene3D" id="3.40.630.70">
    <property type="entry name" value="Leucyl/phenylalanyl-tRNA-protein transferase, C-terminal domain"/>
    <property type="match status" value="1"/>
</dbReference>
<gene>
    <name evidence="4" type="primary">aat</name>
    <name evidence="5" type="ORF">I5803_03775</name>
</gene>
<dbReference type="PANTHER" id="PTHR30098">
    <property type="entry name" value="LEUCYL/PHENYLALANYL-TRNA--PROTEIN TRANSFERASE"/>
    <property type="match status" value="1"/>
</dbReference>
<evidence type="ECO:0000256" key="1">
    <source>
        <dbReference type="ARBA" id="ARBA00022490"/>
    </source>
</evidence>
<accession>A0A931MGA8</accession>
<keyword evidence="6" id="KW-1185">Reference proteome</keyword>
<comment type="caution">
    <text evidence="5">The sequence shown here is derived from an EMBL/GenBank/DDBJ whole genome shotgun (WGS) entry which is preliminary data.</text>
</comment>
<evidence type="ECO:0000313" key="5">
    <source>
        <dbReference type="EMBL" id="MBG9387125.1"/>
    </source>
</evidence>
<dbReference type="RefSeq" id="WP_196985071.1">
    <property type="nucleotide sequence ID" value="NZ_JADWYS010000001.1"/>
</dbReference>
<reference evidence="5" key="1">
    <citation type="submission" date="2020-11" db="EMBL/GenBank/DDBJ databases">
        <title>Bacterial whole genome sequence for Caenimonas sp. DR4.4.</title>
        <authorList>
            <person name="Le V."/>
            <person name="Ko S.-R."/>
            <person name="Ahn C.-Y."/>
            <person name="Oh H.-M."/>
        </authorList>
    </citation>
    <scope>NUCLEOTIDE SEQUENCE</scope>
    <source>
        <strain evidence="5">DR4.4</strain>
    </source>
</reference>
<organism evidence="5 6">
    <name type="scientific">Caenimonas aquaedulcis</name>
    <dbReference type="NCBI Taxonomy" id="2793270"/>
    <lineage>
        <taxon>Bacteria</taxon>
        <taxon>Pseudomonadati</taxon>
        <taxon>Pseudomonadota</taxon>
        <taxon>Betaproteobacteria</taxon>
        <taxon>Burkholderiales</taxon>
        <taxon>Comamonadaceae</taxon>
        <taxon>Caenimonas</taxon>
    </lineage>
</organism>
<dbReference type="HAMAP" id="MF_00688">
    <property type="entry name" value="Leu_Phe_trans"/>
    <property type="match status" value="1"/>
</dbReference>
<dbReference type="AlphaFoldDB" id="A0A931MGA8"/>
<evidence type="ECO:0000256" key="4">
    <source>
        <dbReference type="HAMAP-Rule" id="MF_00688"/>
    </source>
</evidence>
<comment type="function">
    <text evidence="4">Functions in the N-end rule pathway of protein degradation where it conjugates Leu, Phe and, less efficiently, Met from aminoacyl-tRNAs to the N-termini of proteins containing an N-terminal arginine or lysine.</text>
</comment>
<dbReference type="InterPro" id="IPR016181">
    <property type="entry name" value="Acyl_CoA_acyltransferase"/>
</dbReference>
<dbReference type="InterPro" id="IPR004616">
    <property type="entry name" value="Leu/Phe-tRNA_Trfase"/>
</dbReference>
<comment type="catalytic activity">
    <reaction evidence="4">
        <text>N-terminal L-arginyl-[protein] + L-leucyl-tRNA(Leu) = N-terminal L-leucyl-L-arginyl-[protein] + tRNA(Leu) + H(+)</text>
        <dbReference type="Rhea" id="RHEA:50416"/>
        <dbReference type="Rhea" id="RHEA-COMP:9613"/>
        <dbReference type="Rhea" id="RHEA-COMP:9622"/>
        <dbReference type="Rhea" id="RHEA-COMP:12672"/>
        <dbReference type="Rhea" id="RHEA-COMP:12673"/>
        <dbReference type="ChEBI" id="CHEBI:15378"/>
        <dbReference type="ChEBI" id="CHEBI:64719"/>
        <dbReference type="ChEBI" id="CHEBI:78442"/>
        <dbReference type="ChEBI" id="CHEBI:78494"/>
        <dbReference type="ChEBI" id="CHEBI:133044"/>
        <dbReference type="EC" id="2.3.2.6"/>
    </reaction>
</comment>
<dbReference type="EMBL" id="JADWYS010000001">
    <property type="protein sequence ID" value="MBG9387125.1"/>
    <property type="molecule type" value="Genomic_DNA"/>
</dbReference>
<dbReference type="Gene3D" id="3.30.70.3550">
    <property type="entry name" value="Leucyl/phenylalanyl-tRNA-protein transferase, N-terminal domain"/>
    <property type="match status" value="1"/>
</dbReference>
<keyword evidence="1 4" id="KW-0963">Cytoplasm</keyword>
<comment type="similarity">
    <text evidence="4">Belongs to the L/F-transferase family.</text>
</comment>
<comment type="catalytic activity">
    <reaction evidence="4">
        <text>N-terminal L-lysyl-[protein] + L-leucyl-tRNA(Leu) = N-terminal L-leucyl-L-lysyl-[protein] + tRNA(Leu) + H(+)</text>
        <dbReference type="Rhea" id="RHEA:12340"/>
        <dbReference type="Rhea" id="RHEA-COMP:9613"/>
        <dbReference type="Rhea" id="RHEA-COMP:9622"/>
        <dbReference type="Rhea" id="RHEA-COMP:12670"/>
        <dbReference type="Rhea" id="RHEA-COMP:12671"/>
        <dbReference type="ChEBI" id="CHEBI:15378"/>
        <dbReference type="ChEBI" id="CHEBI:65249"/>
        <dbReference type="ChEBI" id="CHEBI:78442"/>
        <dbReference type="ChEBI" id="CHEBI:78494"/>
        <dbReference type="ChEBI" id="CHEBI:133043"/>
        <dbReference type="EC" id="2.3.2.6"/>
    </reaction>
</comment>
<proteinExistence type="inferred from homology"/>
<name>A0A931MGA8_9BURK</name>
<dbReference type="Proteomes" id="UP000651050">
    <property type="component" value="Unassembled WGS sequence"/>
</dbReference>
<dbReference type="InterPro" id="IPR042221">
    <property type="entry name" value="Leu/Phe-tRNA_Trfase_N"/>
</dbReference>
<dbReference type="Pfam" id="PF03588">
    <property type="entry name" value="Leu_Phe_trans"/>
    <property type="match status" value="1"/>
</dbReference>
<sequence length="248" mass="27021">MNLPWLDPGDPFPPPAQAWGASQPAPGLLAAGGALDVRTLHRAYSNGIFPWFSDGQPILWWSTDPRMVLIPREFKLHRSLRKTLSRFIADPSCELRIDSAFGDVIRACSGSARAGQNGTWILPPMVEAYEAFHAAGHAHSVEAWIDGRLAGGLYCVCIGQAVFGESMFTRVPDASKLALAGLVAFCRAHGIAMIDCQQNTQHLASLGAREIPRAEFVAQVARNASRPTPSWRFDPVYWNALLPPKPPA</sequence>
<dbReference type="EC" id="2.3.2.6" evidence="4"/>
<evidence type="ECO:0000256" key="3">
    <source>
        <dbReference type="ARBA" id="ARBA00023315"/>
    </source>
</evidence>
<evidence type="ECO:0000256" key="2">
    <source>
        <dbReference type="ARBA" id="ARBA00022679"/>
    </source>
</evidence>